<feature type="compositionally biased region" description="Polar residues" evidence="2">
    <location>
        <begin position="316"/>
        <end position="328"/>
    </location>
</feature>
<dbReference type="SMART" id="SM00343">
    <property type="entry name" value="ZnF_C2HC"/>
    <property type="match status" value="1"/>
</dbReference>
<dbReference type="GO" id="GO:0003676">
    <property type="term" value="F:nucleic acid binding"/>
    <property type="evidence" value="ECO:0007669"/>
    <property type="project" value="InterPro"/>
</dbReference>
<dbReference type="InterPro" id="IPR036875">
    <property type="entry name" value="Znf_CCHC_sf"/>
</dbReference>
<keyword evidence="1" id="KW-0863">Zinc-finger</keyword>
<evidence type="ECO:0000259" key="3">
    <source>
        <dbReference type="PROSITE" id="PS50158"/>
    </source>
</evidence>
<dbReference type="InterPro" id="IPR001878">
    <property type="entry name" value="Znf_CCHC"/>
</dbReference>
<keyword evidence="4" id="KW-1185">Reference proteome</keyword>
<dbReference type="SUPFAM" id="SSF57756">
    <property type="entry name" value="Retrovirus zinc finger-like domains"/>
    <property type="match status" value="1"/>
</dbReference>
<proteinExistence type="predicted"/>
<dbReference type="GeneID" id="116193779"/>
<dbReference type="Pfam" id="PF14244">
    <property type="entry name" value="Retrotran_gag_3"/>
    <property type="match status" value="1"/>
</dbReference>
<keyword evidence="1" id="KW-0479">Metal-binding</keyword>
<dbReference type="PROSITE" id="PS50158">
    <property type="entry name" value="ZF_CCHC"/>
    <property type="match status" value="1"/>
</dbReference>
<evidence type="ECO:0000256" key="2">
    <source>
        <dbReference type="SAM" id="MobiDB-lite"/>
    </source>
</evidence>
<name>A0A6P8CBC1_PUNGR</name>
<accession>A0A6P8CBC1</accession>
<protein>
    <submittedName>
        <fullName evidence="5">Uncharacterized protein LOC116193779</fullName>
    </submittedName>
</protein>
<evidence type="ECO:0000313" key="5">
    <source>
        <dbReference type="RefSeq" id="XP_031378388.1"/>
    </source>
</evidence>
<dbReference type="PANTHER" id="PTHR37610">
    <property type="entry name" value="CCHC-TYPE DOMAIN-CONTAINING PROTEIN"/>
    <property type="match status" value="1"/>
</dbReference>
<dbReference type="Proteomes" id="UP000515151">
    <property type="component" value="Chromosome 2"/>
</dbReference>
<dbReference type="RefSeq" id="XP_031378388.1">
    <property type="nucleotide sequence ID" value="XM_031522528.1"/>
</dbReference>
<dbReference type="OrthoDB" id="5544992at2759"/>
<dbReference type="PANTHER" id="PTHR37610:SF97">
    <property type="entry name" value="RETROTRANSPOSON GAG DOMAIN-CONTAINING PROTEIN"/>
    <property type="match status" value="1"/>
</dbReference>
<dbReference type="GO" id="GO:0008270">
    <property type="term" value="F:zinc ion binding"/>
    <property type="evidence" value="ECO:0007669"/>
    <property type="project" value="UniProtKB-KW"/>
</dbReference>
<reference evidence="4" key="1">
    <citation type="journal article" date="2020" name="Plant Biotechnol. J.">
        <title>The pomegranate (Punica granatum L.) draft genome dissects genetic divergence between soft- and hard-seeded cultivars.</title>
        <authorList>
            <person name="Luo X."/>
            <person name="Li H."/>
            <person name="Wu Z."/>
            <person name="Yao W."/>
            <person name="Zhao P."/>
            <person name="Cao D."/>
            <person name="Yu H."/>
            <person name="Li K."/>
            <person name="Poudel K."/>
            <person name="Zhao D."/>
            <person name="Zhang F."/>
            <person name="Xia X."/>
            <person name="Chen L."/>
            <person name="Wang Q."/>
            <person name="Jing D."/>
            <person name="Cao S."/>
        </authorList>
    </citation>
    <scope>NUCLEOTIDE SEQUENCE [LARGE SCALE GENOMIC DNA]</scope>
    <source>
        <strain evidence="4">cv. Tunisia</strain>
    </source>
</reference>
<keyword evidence="1" id="KW-0862">Zinc</keyword>
<feature type="region of interest" description="Disordered" evidence="2">
    <location>
        <begin position="291"/>
        <end position="340"/>
    </location>
</feature>
<dbReference type="InterPro" id="IPR029472">
    <property type="entry name" value="Copia-like_N"/>
</dbReference>
<reference evidence="5" key="2">
    <citation type="submission" date="2025-08" db="UniProtKB">
        <authorList>
            <consortium name="RefSeq"/>
        </authorList>
    </citation>
    <scope>IDENTIFICATION</scope>
    <source>
        <tissue evidence="5">Leaf</tissue>
    </source>
</reference>
<evidence type="ECO:0000313" key="4">
    <source>
        <dbReference type="Proteomes" id="UP000515151"/>
    </source>
</evidence>
<evidence type="ECO:0000256" key="1">
    <source>
        <dbReference type="PROSITE-ProRule" id="PRU00047"/>
    </source>
</evidence>
<gene>
    <name evidence="5" type="primary">LOC116193779</name>
</gene>
<feature type="compositionally biased region" description="Basic and acidic residues" evidence="2">
    <location>
        <begin position="330"/>
        <end position="340"/>
    </location>
</feature>
<sequence>MDSNSSKGRAAGDGSMRSVEVPPVYRLTSSDSTGAQIIGCTLNGDNYLTWSRAMLIALRAFIDGSLEQPGDNSPLRERWERCNSTILAWMFNTMEGSLQATVTYAVDAKRLWDDLKERYSEGNQSRVFQIKTEICLLKQDGLSVRDYYGKLKLLWDELEFYLEHPGCRCGVGAVIAAQRETEKCFQFLMGLTSDFGTIRSTILSIEPMSNLNKVYKMVANEKRQKLVSRARESAPESAAFLSKENLEQGRGGTNRELQGFSGEKTICSNCGKVGHMRNSCWALIGYPSWHPKSKPNGGKGSGQGQTKQSLGREGEPNSSEAQTGQMQSRRAKEVAHGLNV</sequence>
<feature type="domain" description="CCHC-type" evidence="3">
    <location>
        <begin position="267"/>
        <end position="280"/>
    </location>
</feature>
<dbReference type="AlphaFoldDB" id="A0A6P8CBC1"/>
<organism evidence="4 5">
    <name type="scientific">Punica granatum</name>
    <name type="common">Pomegranate</name>
    <dbReference type="NCBI Taxonomy" id="22663"/>
    <lineage>
        <taxon>Eukaryota</taxon>
        <taxon>Viridiplantae</taxon>
        <taxon>Streptophyta</taxon>
        <taxon>Embryophyta</taxon>
        <taxon>Tracheophyta</taxon>
        <taxon>Spermatophyta</taxon>
        <taxon>Magnoliopsida</taxon>
        <taxon>eudicotyledons</taxon>
        <taxon>Gunneridae</taxon>
        <taxon>Pentapetalae</taxon>
        <taxon>rosids</taxon>
        <taxon>malvids</taxon>
        <taxon>Myrtales</taxon>
        <taxon>Lythraceae</taxon>
        <taxon>Punica</taxon>
    </lineage>
</organism>